<dbReference type="EMBL" id="MU806693">
    <property type="protein sequence ID" value="KAJ3833458.1"/>
    <property type="molecule type" value="Genomic_DNA"/>
</dbReference>
<feature type="compositionally biased region" description="Polar residues" evidence="1">
    <location>
        <begin position="239"/>
        <end position="255"/>
    </location>
</feature>
<feature type="signal peptide" evidence="2">
    <location>
        <begin position="1"/>
        <end position="17"/>
    </location>
</feature>
<accession>A0AA38NZS9</accession>
<protein>
    <submittedName>
        <fullName evidence="3">Uncharacterized protein</fullName>
    </submittedName>
</protein>
<reference evidence="3" key="1">
    <citation type="submission" date="2022-08" db="EMBL/GenBank/DDBJ databases">
        <authorList>
            <consortium name="DOE Joint Genome Institute"/>
            <person name="Min B."/>
            <person name="Riley R."/>
            <person name="Sierra-Patev S."/>
            <person name="Naranjo-Ortiz M."/>
            <person name="Looney B."/>
            <person name="Konkel Z."/>
            <person name="Slot J.C."/>
            <person name="Sakamoto Y."/>
            <person name="Steenwyk J.L."/>
            <person name="Rokas A."/>
            <person name="Carro J."/>
            <person name="Camarero S."/>
            <person name="Ferreira P."/>
            <person name="Molpeceres G."/>
            <person name="Ruiz-Duenas F.J."/>
            <person name="Serrano A."/>
            <person name="Henrissat B."/>
            <person name="Drula E."/>
            <person name="Hughes K.W."/>
            <person name="Mata J.L."/>
            <person name="Ishikawa N.K."/>
            <person name="Vargas-Isla R."/>
            <person name="Ushijima S."/>
            <person name="Smith C.A."/>
            <person name="Ahrendt S."/>
            <person name="Andreopoulos W."/>
            <person name="He G."/>
            <person name="Labutti K."/>
            <person name="Lipzen A."/>
            <person name="Ng V."/>
            <person name="Sandor L."/>
            <person name="Barry K."/>
            <person name="Martinez A.T."/>
            <person name="Xiao Y."/>
            <person name="Gibbons J.G."/>
            <person name="Terashima K."/>
            <person name="Hibbett D.S."/>
            <person name="Grigoriev I.V."/>
        </authorList>
    </citation>
    <scope>NUCLEOTIDE SEQUENCE</scope>
    <source>
        <strain evidence="3">TFB9207</strain>
    </source>
</reference>
<feature type="chain" id="PRO_5041310667" evidence="2">
    <location>
        <begin position="18"/>
        <end position="307"/>
    </location>
</feature>
<evidence type="ECO:0000256" key="1">
    <source>
        <dbReference type="SAM" id="MobiDB-lite"/>
    </source>
</evidence>
<comment type="caution">
    <text evidence="3">The sequence shown here is derived from an EMBL/GenBank/DDBJ whole genome shotgun (WGS) entry which is preliminary data.</text>
</comment>
<sequence length="307" mass="34834">MRCISLLLLGLISVTYALPAPSPGASRSRPSAATQARHQAAVSQAASRWTWKYYHQEPYTSRAGEKLKTNKKLFWKIQMWSKNLIEVRTFRQVFKVSVVNSDFQLGHVPDASNMFELDPRELIFRTVKPESGVFLFVESGHHWGYTAISIPQSSKHTVLHWVEFPFNVRVDFTSQAKGPRKYIVLHFEPGITHKDRHSRENPELWIPWLEEDTNLFEECDAFLSSFPEEESHSSNNPSTLNALSTLNPHSLNGPSTVDPHHESSDAQNPQAPNEPSTVDSLRFPDNEDDDAPPPYSHHTLDARPNGT</sequence>
<proteinExistence type="predicted"/>
<dbReference type="Proteomes" id="UP001163846">
    <property type="component" value="Unassembled WGS sequence"/>
</dbReference>
<evidence type="ECO:0000313" key="4">
    <source>
        <dbReference type="Proteomes" id="UP001163846"/>
    </source>
</evidence>
<organism evidence="3 4">
    <name type="scientific">Lentinula raphanica</name>
    <dbReference type="NCBI Taxonomy" id="153919"/>
    <lineage>
        <taxon>Eukaryota</taxon>
        <taxon>Fungi</taxon>
        <taxon>Dikarya</taxon>
        <taxon>Basidiomycota</taxon>
        <taxon>Agaricomycotina</taxon>
        <taxon>Agaricomycetes</taxon>
        <taxon>Agaricomycetidae</taxon>
        <taxon>Agaricales</taxon>
        <taxon>Marasmiineae</taxon>
        <taxon>Omphalotaceae</taxon>
        <taxon>Lentinula</taxon>
    </lineage>
</organism>
<keyword evidence="4" id="KW-1185">Reference proteome</keyword>
<name>A0AA38NZS9_9AGAR</name>
<feature type="compositionally biased region" description="Polar residues" evidence="1">
    <location>
        <begin position="265"/>
        <end position="279"/>
    </location>
</feature>
<evidence type="ECO:0000313" key="3">
    <source>
        <dbReference type="EMBL" id="KAJ3833458.1"/>
    </source>
</evidence>
<dbReference type="AlphaFoldDB" id="A0AA38NZS9"/>
<feature type="region of interest" description="Disordered" evidence="1">
    <location>
        <begin position="227"/>
        <end position="307"/>
    </location>
</feature>
<gene>
    <name evidence="3" type="ORF">F5878DRAFT_665637</name>
</gene>
<evidence type="ECO:0000256" key="2">
    <source>
        <dbReference type="SAM" id="SignalP"/>
    </source>
</evidence>
<keyword evidence="2" id="KW-0732">Signal</keyword>